<keyword evidence="2" id="KW-1185">Reference proteome</keyword>
<reference evidence="1" key="1">
    <citation type="journal article" date="2014" name="Int. J. Syst. Evol. Microbiol.">
        <title>Complete genome sequence of Corynebacterium casei LMG S-19264T (=DSM 44701T), isolated from a smear-ripened cheese.</title>
        <authorList>
            <consortium name="US DOE Joint Genome Institute (JGI-PGF)"/>
            <person name="Walter F."/>
            <person name="Albersmeier A."/>
            <person name="Kalinowski J."/>
            <person name="Ruckert C."/>
        </authorList>
    </citation>
    <scope>NUCLEOTIDE SEQUENCE</scope>
    <source>
        <strain evidence="1">CGMCC 1.8984</strain>
    </source>
</reference>
<gene>
    <name evidence="1" type="ORF">GCM10011372_36150</name>
</gene>
<proteinExistence type="predicted"/>
<reference evidence="1" key="2">
    <citation type="submission" date="2020-09" db="EMBL/GenBank/DDBJ databases">
        <authorList>
            <person name="Sun Q."/>
            <person name="Zhou Y."/>
        </authorList>
    </citation>
    <scope>NUCLEOTIDE SEQUENCE</scope>
    <source>
        <strain evidence="1">CGMCC 1.8984</strain>
    </source>
</reference>
<comment type="caution">
    <text evidence="1">The sequence shown here is derived from an EMBL/GenBank/DDBJ whole genome shotgun (WGS) entry which is preliminary data.</text>
</comment>
<protein>
    <submittedName>
        <fullName evidence="1">Uncharacterized protein</fullName>
    </submittedName>
</protein>
<sequence length="101" mass="10914">MGGRVGPPRRRSPDDAIAGHPGWIGAEALTRLAESERIRIDLGHSLGGPAATITMTDQDRREQVIAMARLAASLAGEALYLARRDIDASRRQDAGRWRLSG</sequence>
<dbReference type="AlphaFoldDB" id="A0A917UXZ9"/>
<dbReference type="Proteomes" id="UP000636956">
    <property type="component" value="Unassembled WGS sequence"/>
</dbReference>
<evidence type="ECO:0000313" key="1">
    <source>
        <dbReference type="EMBL" id="GGJ94589.1"/>
    </source>
</evidence>
<organism evidence="1 2">
    <name type="scientific">Agromyces bauzanensis</name>
    <dbReference type="NCBI Taxonomy" id="1308924"/>
    <lineage>
        <taxon>Bacteria</taxon>
        <taxon>Bacillati</taxon>
        <taxon>Actinomycetota</taxon>
        <taxon>Actinomycetes</taxon>
        <taxon>Micrococcales</taxon>
        <taxon>Microbacteriaceae</taxon>
        <taxon>Agromyces</taxon>
    </lineage>
</organism>
<dbReference type="EMBL" id="BMMD01000045">
    <property type="protein sequence ID" value="GGJ94589.1"/>
    <property type="molecule type" value="Genomic_DNA"/>
</dbReference>
<name>A0A917UXZ9_9MICO</name>
<evidence type="ECO:0000313" key="2">
    <source>
        <dbReference type="Proteomes" id="UP000636956"/>
    </source>
</evidence>
<accession>A0A917UXZ9</accession>